<name>A0ABW3L0W3_9BACI</name>
<protein>
    <submittedName>
        <fullName evidence="1">Cytosolic protein</fullName>
    </submittedName>
</protein>
<sequence>MKLKKFINRNLTNQSETREHHEDAALQTHYFKTTKQKAYKAAEAVFQREGYTILSSSEERGEISVNFKGKKKAFIVTSIVMVKPFRTAIDFNVTTESGGPFDFGFSRRTIIDIYTELKKNLPYIETSMADRISE</sequence>
<accession>A0ABW3L0W3</accession>
<evidence type="ECO:0000313" key="1">
    <source>
        <dbReference type="EMBL" id="MFD1018996.1"/>
    </source>
</evidence>
<gene>
    <name evidence="1" type="ORF">ACFQ2J_07270</name>
</gene>
<proteinExistence type="predicted"/>
<dbReference type="EMBL" id="JBHTKL010000001">
    <property type="protein sequence ID" value="MFD1018996.1"/>
    <property type="molecule type" value="Genomic_DNA"/>
</dbReference>
<evidence type="ECO:0000313" key="2">
    <source>
        <dbReference type="Proteomes" id="UP001596990"/>
    </source>
</evidence>
<dbReference type="RefSeq" id="WP_386057967.1">
    <property type="nucleotide sequence ID" value="NZ_JBHTKL010000001.1"/>
</dbReference>
<dbReference type="Proteomes" id="UP001596990">
    <property type="component" value="Unassembled WGS sequence"/>
</dbReference>
<organism evidence="1 2">
    <name type="scientific">Thalassobacillus hwangdonensis</name>
    <dbReference type="NCBI Taxonomy" id="546108"/>
    <lineage>
        <taxon>Bacteria</taxon>
        <taxon>Bacillati</taxon>
        <taxon>Bacillota</taxon>
        <taxon>Bacilli</taxon>
        <taxon>Bacillales</taxon>
        <taxon>Bacillaceae</taxon>
        <taxon>Thalassobacillus</taxon>
    </lineage>
</organism>
<reference evidence="2" key="1">
    <citation type="journal article" date="2019" name="Int. J. Syst. Evol. Microbiol.">
        <title>The Global Catalogue of Microorganisms (GCM) 10K type strain sequencing project: providing services to taxonomists for standard genome sequencing and annotation.</title>
        <authorList>
            <consortium name="The Broad Institute Genomics Platform"/>
            <consortium name="The Broad Institute Genome Sequencing Center for Infectious Disease"/>
            <person name="Wu L."/>
            <person name="Ma J."/>
        </authorList>
    </citation>
    <scope>NUCLEOTIDE SEQUENCE [LARGE SCALE GENOMIC DNA]</scope>
    <source>
        <strain evidence="2">CCUG 56607</strain>
    </source>
</reference>
<comment type="caution">
    <text evidence="1">The sequence shown here is derived from an EMBL/GenBank/DDBJ whole genome shotgun (WGS) entry which is preliminary data.</text>
</comment>
<keyword evidence="2" id="KW-1185">Reference proteome</keyword>